<reference evidence="3" key="1">
    <citation type="submission" date="2024-07" db="EMBL/GenBank/DDBJ databases">
        <authorList>
            <person name="fu j."/>
        </authorList>
    </citation>
    <scope>NUCLEOTIDE SEQUENCE</scope>
    <source>
        <strain evidence="3">P10A9</strain>
    </source>
</reference>
<feature type="transmembrane region" description="Helical" evidence="2">
    <location>
        <begin position="71"/>
        <end position="91"/>
    </location>
</feature>
<accession>A0AB39L715</accession>
<sequence length="202" mass="20338">MTMNRTALRALLAEEGLEHDVALTHVLERIAVLGAAPAPEPSGPLARFMAASALKATGVGHPRWIKRHRGAVIGVLVAAGMGLGASGVAAVTGQTWPWQAQDWSDLTPAESVHTQAPAPEGTASAVDPASVPAAPAKDKASDAKGDQHAQDSASEGKNSQGQNSQGDANQGQSNQNQNAQGGRTPGRSDSGGQGASGPGGNH</sequence>
<proteinExistence type="predicted"/>
<organism evidence="3">
    <name type="scientific">Sinomonas puerhi</name>
    <dbReference type="NCBI Taxonomy" id="3238584"/>
    <lineage>
        <taxon>Bacteria</taxon>
        <taxon>Bacillati</taxon>
        <taxon>Actinomycetota</taxon>
        <taxon>Actinomycetes</taxon>
        <taxon>Micrococcales</taxon>
        <taxon>Micrococcaceae</taxon>
        <taxon>Sinomonas</taxon>
    </lineage>
</organism>
<gene>
    <name evidence="3" type="ORF">AB5L97_02365</name>
</gene>
<dbReference type="RefSeq" id="WP_369046299.1">
    <property type="nucleotide sequence ID" value="NZ_CP163302.1"/>
</dbReference>
<dbReference type="KEGG" id="spue:AB5L97_02365"/>
<protein>
    <submittedName>
        <fullName evidence="3">Uncharacterized protein</fullName>
    </submittedName>
</protein>
<feature type="compositionally biased region" description="Basic and acidic residues" evidence="1">
    <location>
        <begin position="136"/>
        <end position="149"/>
    </location>
</feature>
<feature type="compositionally biased region" description="Gly residues" evidence="1">
    <location>
        <begin position="189"/>
        <end position="202"/>
    </location>
</feature>
<evidence type="ECO:0000313" key="3">
    <source>
        <dbReference type="EMBL" id="XDP45882.1"/>
    </source>
</evidence>
<keyword evidence="2" id="KW-0472">Membrane</keyword>
<feature type="compositionally biased region" description="Low complexity" evidence="1">
    <location>
        <begin position="123"/>
        <end position="135"/>
    </location>
</feature>
<name>A0AB39L715_9MICC</name>
<dbReference type="EMBL" id="CP163302">
    <property type="protein sequence ID" value="XDP45882.1"/>
    <property type="molecule type" value="Genomic_DNA"/>
</dbReference>
<evidence type="ECO:0000256" key="1">
    <source>
        <dbReference type="SAM" id="MobiDB-lite"/>
    </source>
</evidence>
<keyword evidence="2" id="KW-0812">Transmembrane</keyword>
<keyword evidence="2" id="KW-1133">Transmembrane helix</keyword>
<feature type="compositionally biased region" description="Low complexity" evidence="1">
    <location>
        <begin position="158"/>
        <end position="182"/>
    </location>
</feature>
<feature type="region of interest" description="Disordered" evidence="1">
    <location>
        <begin position="108"/>
        <end position="202"/>
    </location>
</feature>
<evidence type="ECO:0000256" key="2">
    <source>
        <dbReference type="SAM" id="Phobius"/>
    </source>
</evidence>
<dbReference type="AlphaFoldDB" id="A0AB39L715"/>